<evidence type="ECO:0000256" key="4">
    <source>
        <dbReference type="RuleBase" id="RU003968"/>
    </source>
</evidence>
<evidence type="ECO:0000259" key="6">
    <source>
        <dbReference type="PROSITE" id="PS00624"/>
    </source>
</evidence>
<keyword evidence="8" id="KW-1185">Reference proteome</keyword>
<evidence type="ECO:0000256" key="2">
    <source>
        <dbReference type="ARBA" id="ARBA00010790"/>
    </source>
</evidence>
<sequence>MSQSPGQHEEYDIIFAGGGTSGCVTAGRLAAADPSLKILILEAGPHVRGLEKHVQPARYFGNLVSPGGVFTSHVGNPSKSLAGRSPIVTSAKCVGGGSNVNFVMYTRASASDYDDWEKFGNPGWGSKDLVPLANKVETYQCGSNPNHGTNGPIAISVKNVVGSFGEQYLDVASKYDGGRDFTDDPNNFKTCNQYGPWPKYIDSVSGTRSDTAHHFIYNQERNGNLKVLDRKRVVRVIFDDKRAIGVEYTDDVESAAIVPGENVQKAFASRLIVLSAGAFGSPAILERSGIGAAEILQRNDIPQIVDLPGVGENYNDHNLLFIPYHADEASDTLDVIFEGDPTAVAFHAEQWRKDGTGLFATNGIDAGIKHRPNEKDLKILGPTFTKRWNDFFLNAPDKPVMWIGPLSGYVGLDPPRELGRKYFSMLYYTEYPASLGRVHIQGGLNPYAPLNLETGFLDDPADLAVLRWAYKHSREFARRMSSYRGYVAAGHPLFPKGSEAATGLQAQGPAVISAPDINYTEEDDAAIDDYHRLKVATTWHSLGTCAMKLRSQGGVVDSRLNVYGVQNLKVADMSIAPSNVGANTYNSALIIGEKAAIIIAEELGVKGI</sequence>
<feature type="binding site" evidence="3">
    <location>
        <begin position="20"/>
        <end position="21"/>
    </location>
    <ligand>
        <name>FAD</name>
        <dbReference type="ChEBI" id="CHEBI:57692"/>
    </ligand>
</feature>
<evidence type="ECO:0000313" key="7">
    <source>
        <dbReference type="EMBL" id="KAK0469567.1"/>
    </source>
</evidence>
<dbReference type="PROSITE" id="PS00624">
    <property type="entry name" value="GMC_OXRED_2"/>
    <property type="match status" value="1"/>
</dbReference>
<dbReference type="Pfam" id="PF05199">
    <property type="entry name" value="GMC_oxred_C"/>
    <property type="match status" value="1"/>
</dbReference>
<protein>
    <submittedName>
        <fullName evidence="7">GMC oxidoreductase-domain-containing protein</fullName>
    </submittedName>
</protein>
<keyword evidence="4" id="KW-0285">Flavoprotein</keyword>
<feature type="domain" description="Glucose-methanol-choline oxidoreductase N-terminal" evidence="6">
    <location>
        <begin position="277"/>
        <end position="291"/>
    </location>
</feature>
<evidence type="ECO:0000256" key="3">
    <source>
        <dbReference type="PIRSR" id="PIRSR000137-2"/>
    </source>
</evidence>
<dbReference type="Gene3D" id="3.50.50.60">
    <property type="entry name" value="FAD/NAD(P)-binding domain"/>
    <property type="match status" value="1"/>
</dbReference>
<gene>
    <name evidence="7" type="ORF">EV420DRAFT_1257712</name>
</gene>
<feature type="binding site" evidence="3">
    <location>
        <position position="233"/>
    </location>
    <ligand>
        <name>FAD</name>
        <dbReference type="ChEBI" id="CHEBI:57692"/>
    </ligand>
</feature>
<dbReference type="Pfam" id="PF00732">
    <property type="entry name" value="GMC_oxred_N"/>
    <property type="match status" value="1"/>
</dbReference>
<accession>A0AA39NPP6</accession>
<evidence type="ECO:0000259" key="5">
    <source>
        <dbReference type="PROSITE" id="PS00623"/>
    </source>
</evidence>
<dbReference type="Proteomes" id="UP001175211">
    <property type="component" value="Unassembled WGS sequence"/>
</dbReference>
<reference evidence="7" key="1">
    <citation type="submission" date="2023-06" db="EMBL/GenBank/DDBJ databases">
        <authorList>
            <consortium name="Lawrence Berkeley National Laboratory"/>
            <person name="Ahrendt S."/>
            <person name="Sahu N."/>
            <person name="Indic B."/>
            <person name="Wong-Bajracharya J."/>
            <person name="Merenyi Z."/>
            <person name="Ke H.-M."/>
            <person name="Monk M."/>
            <person name="Kocsube S."/>
            <person name="Drula E."/>
            <person name="Lipzen A."/>
            <person name="Balint B."/>
            <person name="Henrissat B."/>
            <person name="Andreopoulos B."/>
            <person name="Martin F.M."/>
            <person name="Harder C.B."/>
            <person name="Rigling D."/>
            <person name="Ford K.L."/>
            <person name="Foster G.D."/>
            <person name="Pangilinan J."/>
            <person name="Papanicolaou A."/>
            <person name="Barry K."/>
            <person name="LaButti K."/>
            <person name="Viragh M."/>
            <person name="Koriabine M."/>
            <person name="Yan M."/>
            <person name="Riley R."/>
            <person name="Champramary S."/>
            <person name="Plett K.L."/>
            <person name="Tsai I.J."/>
            <person name="Slot J."/>
            <person name="Sipos G."/>
            <person name="Plett J."/>
            <person name="Nagy L.G."/>
            <person name="Grigoriev I.V."/>
        </authorList>
    </citation>
    <scope>NUCLEOTIDE SEQUENCE</scope>
    <source>
        <strain evidence="7">CCBAS 213</strain>
    </source>
</reference>
<dbReference type="InterPro" id="IPR000172">
    <property type="entry name" value="GMC_OxRdtase_N"/>
</dbReference>
<feature type="domain" description="Glucose-methanol-choline oxidoreductase N-terminal" evidence="5">
    <location>
        <begin position="91"/>
        <end position="114"/>
    </location>
</feature>
<dbReference type="RefSeq" id="XP_060339360.1">
    <property type="nucleotide sequence ID" value="XM_060466851.1"/>
</dbReference>
<dbReference type="PIRSF" id="PIRSF000137">
    <property type="entry name" value="Alcohol_oxidase"/>
    <property type="match status" value="1"/>
</dbReference>
<evidence type="ECO:0000256" key="1">
    <source>
        <dbReference type="ARBA" id="ARBA00001974"/>
    </source>
</evidence>
<dbReference type="GO" id="GO:0050660">
    <property type="term" value="F:flavin adenine dinucleotide binding"/>
    <property type="evidence" value="ECO:0007669"/>
    <property type="project" value="InterPro"/>
</dbReference>
<dbReference type="SUPFAM" id="SSF54373">
    <property type="entry name" value="FAD-linked reductases, C-terminal domain"/>
    <property type="match status" value="1"/>
</dbReference>
<dbReference type="PANTHER" id="PTHR11552">
    <property type="entry name" value="GLUCOSE-METHANOL-CHOLINE GMC OXIDOREDUCTASE"/>
    <property type="match status" value="1"/>
</dbReference>
<proteinExistence type="inferred from homology"/>
<dbReference type="GO" id="GO:0016614">
    <property type="term" value="F:oxidoreductase activity, acting on CH-OH group of donors"/>
    <property type="evidence" value="ECO:0007669"/>
    <property type="project" value="InterPro"/>
</dbReference>
<comment type="similarity">
    <text evidence="2 4">Belongs to the GMC oxidoreductase family.</text>
</comment>
<dbReference type="PANTHER" id="PTHR11552:SF78">
    <property type="entry name" value="GLUCOSE-METHANOL-CHOLINE OXIDOREDUCTASE N-TERMINAL DOMAIN-CONTAINING PROTEIN"/>
    <property type="match status" value="1"/>
</dbReference>
<dbReference type="InterPro" id="IPR012132">
    <property type="entry name" value="GMC_OxRdtase"/>
</dbReference>
<dbReference type="PROSITE" id="PS00623">
    <property type="entry name" value="GMC_OXRED_1"/>
    <property type="match status" value="1"/>
</dbReference>
<organism evidence="7 8">
    <name type="scientific">Armillaria tabescens</name>
    <name type="common">Ringless honey mushroom</name>
    <name type="synonym">Agaricus tabescens</name>
    <dbReference type="NCBI Taxonomy" id="1929756"/>
    <lineage>
        <taxon>Eukaryota</taxon>
        <taxon>Fungi</taxon>
        <taxon>Dikarya</taxon>
        <taxon>Basidiomycota</taxon>
        <taxon>Agaricomycotina</taxon>
        <taxon>Agaricomycetes</taxon>
        <taxon>Agaricomycetidae</taxon>
        <taxon>Agaricales</taxon>
        <taxon>Marasmiineae</taxon>
        <taxon>Physalacriaceae</taxon>
        <taxon>Desarmillaria</taxon>
    </lineage>
</organism>
<comment type="cofactor">
    <cofactor evidence="1 3">
        <name>FAD</name>
        <dbReference type="ChEBI" id="CHEBI:57692"/>
    </cofactor>
</comment>
<feature type="binding site" evidence="3">
    <location>
        <begin position="539"/>
        <end position="540"/>
    </location>
    <ligand>
        <name>FAD</name>
        <dbReference type="ChEBI" id="CHEBI:57692"/>
    </ligand>
</feature>
<comment type="caution">
    <text evidence="7">The sequence shown here is derived from an EMBL/GenBank/DDBJ whole genome shotgun (WGS) entry which is preliminary data.</text>
</comment>
<name>A0AA39NPP6_ARMTA</name>
<dbReference type="InterPro" id="IPR007867">
    <property type="entry name" value="GMC_OxRtase_C"/>
</dbReference>
<dbReference type="Gene3D" id="3.30.560.10">
    <property type="entry name" value="Glucose Oxidase, domain 3"/>
    <property type="match status" value="1"/>
</dbReference>
<dbReference type="AlphaFoldDB" id="A0AA39NPP6"/>
<dbReference type="SUPFAM" id="SSF51905">
    <property type="entry name" value="FAD/NAD(P)-binding domain"/>
    <property type="match status" value="1"/>
</dbReference>
<dbReference type="InterPro" id="IPR036188">
    <property type="entry name" value="FAD/NAD-bd_sf"/>
</dbReference>
<keyword evidence="3 4" id="KW-0274">FAD</keyword>
<dbReference type="EMBL" id="JAUEPS010000001">
    <property type="protein sequence ID" value="KAK0469567.1"/>
    <property type="molecule type" value="Genomic_DNA"/>
</dbReference>
<dbReference type="GeneID" id="85350399"/>
<evidence type="ECO:0000313" key="8">
    <source>
        <dbReference type="Proteomes" id="UP001175211"/>
    </source>
</evidence>